<feature type="domain" description="Oxidoreductase molybdopterin-binding" evidence="1">
    <location>
        <begin position="59"/>
        <end position="143"/>
    </location>
</feature>
<dbReference type="EMBL" id="ONZG01000011">
    <property type="protein sequence ID" value="SPJ30492.1"/>
    <property type="molecule type" value="Genomic_DNA"/>
</dbReference>
<accession>A0A2R8CDL4</accession>
<dbReference type="OrthoDB" id="9798763at2"/>
<gene>
    <name evidence="2" type="ORF">TRM7615_04026</name>
</gene>
<dbReference type="InterPro" id="IPR000572">
    <property type="entry name" value="OxRdtase_Mopterin-bd_dom"/>
</dbReference>
<dbReference type="Gene3D" id="3.90.420.10">
    <property type="entry name" value="Oxidoreductase, molybdopterin-binding domain"/>
    <property type="match status" value="1"/>
</dbReference>
<name>A0A2R8CDL4_9RHOB</name>
<protein>
    <recommendedName>
        <fullName evidence="1">Oxidoreductase molybdopterin-binding domain-containing protein</fullName>
    </recommendedName>
</protein>
<organism evidence="2 3">
    <name type="scientific">Falsiruegeria mediterranea M17</name>
    <dbReference type="NCBI Taxonomy" id="1200281"/>
    <lineage>
        <taxon>Bacteria</taxon>
        <taxon>Pseudomonadati</taxon>
        <taxon>Pseudomonadota</taxon>
        <taxon>Alphaproteobacteria</taxon>
        <taxon>Rhodobacterales</taxon>
        <taxon>Roseobacteraceae</taxon>
        <taxon>Falsiruegeria</taxon>
    </lineage>
</organism>
<evidence type="ECO:0000313" key="2">
    <source>
        <dbReference type="EMBL" id="SPJ30492.1"/>
    </source>
</evidence>
<dbReference type="InterPro" id="IPR036374">
    <property type="entry name" value="OxRdtase_Mopterin-bd_sf"/>
</dbReference>
<reference evidence="3" key="1">
    <citation type="submission" date="2018-03" db="EMBL/GenBank/DDBJ databases">
        <authorList>
            <person name="Rodrigo-Torres L."/>
            <person name="Arahal R. D."/>
            <person name="Lucena T."/>
        </authorList>
    </citation>
    <scope>NUCLEOTIDE SEQUENCE [LARGE SCALE GENOMIC DNA]</scope>
    <source>
        <strain evidence="3">CECT 7615</strain>
    </source>
</reference>
<proteinExistence type="predicted"/>
<evidence type="ECO:0000313" key="3">
    <source>
        <dbReference type="Proteomes" id="UP000244898"/>
    </source>
</evidence>
<keyword evidence="3" id="KW-1185">Reference proteome</keyword>
<dbReference type="SUPFAM" id="SSF56524">
    <property type="entry name" value="Oxidoreductase molybdopterin-binding domain"/>
    <property type="match status" value="1"/>
</dbReference>
<sequence>MLQKGGLAMKRLAQFVALFFLLCVTKVASAGEVILTISGDVAPPTQTQAWTFDLDALSAMPATTVTTTTVWTEGEQSFVGVSLSALLNHVGAAQGTIQAVALNDYAVKIPTTDAVENGPIVAYSLNGAEMSVRDRGPLWIIYPFDENETYQSEEYYSRSIWQLDRIEVVAQE</sequence>
<dbReference type="Proteomes" id="UP000244898">
    <property type="component" value="Unassembled WGS sequence"/>
</dbReference>
<dbReference type="AlphaFoldDB" id="A0A2R8CDL4"/>
<dbReference type="Pfam" id="PF00174">
    <property type="entry name" value="Oxidored_molyb"/>
    <property type="match status" value="1"/>
</dbReference>
<evidence type="ECO:0000259" key="1">
    <source>
        <dbReference type="Pfam" id="PF00174"/>
    </source>
</evidence>